<dbReference type="Pfam" id="PF00314">
    <property type="entry name" value="Thaumatin"/>
    <property type="match status" value="1"/>
</dbReference>
<evidence type="ECO:0008006" key="4">
    <source>
        <dbReference type="Google" id="ProtNLM"/>
    </source>
</evidence>
<evidence type="ECO:0000256" key="1">
    <source>
        <dbReference type="PIRSR" id="PIRSR002703-1"/>
    </source>
</evidence>
<dbReference type="SMART" id="SM00205">
    <property type="entry name" value="THN"/>
    <property type="match status" value="1"/>
</dbReference>
<dbReference type="Gene3D" id="2.60.110.10">
    <property type="entry name" value="Thaumatin"/>
    <property type="match status" value="1"/>
</dbReference>
<dbReference type="PANTHER" id="PTHR31048">
    <property type="entry name" value="OS03G0233200 PROTEIN"/>
    <property type="match status" value="1"/>
</dbReference>
<dbReference type="InterPro" id="IPR037176">
    <property type="entry name" value="Osmotin/thaumatin-like_sf"/>
</dbReference>
<feature type="disulfide bond" evidence="1">
    <location>
        <begin position="56"/>
        <end position="66"/>
    </location>
</feature>
<dbReference type="Proteomes" id="UP001415857">
    <property type="component" value="Unassembled WGS sequence"/>
</dbReference>
<feature type="disulfide bond" evidence="1">
    <location>
        <begin position="14"/>
        <end position="96"/>
    </location>
</feature>
<dbReference type="SUPFAM" id="SSF49870">
    <property type="entry name" value="Osmotin, thaumatin-like protein"/>
    <property type="match status" value="1"/>
</dbReference>
<organism evidence="2 3">
    <name type="scientific">Liquidambar formosana</name>
    <name type="common">Formosan gum</name>
    <dbReference type="NCBI Taxonomy" id="63359"/>
    <lineage>
        <taxon>Eukaryota</taxon>
        <taxon>Viridiplantae</taxon>
        <taxon>Streptophyta</taxon>
        <taxon>Embryophyta</taxon>
        <taxon>Tracheophyta</taxon>
        <taxon>Spermatophyta</taxon>
        <taxon>Magnoliopsida</taxon>
        <taxon>eudicotyledons</taxon>
        <taxon>Gunneridae</taxon>
        <taxon>Pentapetalae</taxon>
        <taxon>Saxifragales</taxon>
        <taxon>Altingiaceae</taxon>
        <taxon>Liquidambar</taxon>
    </lineage>
</organism>
<keyword evidence="1" id="KW-1015">Disulfide bond</keyword>
<feature type="disulfide bond" evidence="1">
    <location>
        <begin position="19"/>
        <end position="79"/>
    </location>
</feature>
<feature type="disulfide bond" evidence="1">
    <location>
        <begin position="46"/>
        <end position="55"/>
    </location>
</feature>
<gene>
    <name evidence="2" type="ORF">L1049_010859</name>
</gene>
<reference evidence="2 3" key="1">
    <citation type="journal article" date="2024" name="Plant J.">
        <title>Genome sequences and population genomics reveal climatic adaptation and genomic divergence between two closely related sweetgum species.</title>
        <authorList>
            <person name="Xu W.Q."/>
            <person name="Ren C.Q."/>
            <person name="Zhang X.Y."/>
            <person name="Comes H.P."/>
            <person name="Liu X.H."/>
            <person name="Li Y.G."/>
            <person name="Kettle C.J."/>
            <person name="Jalonen R."/>
            <person name="Gaisberger H."/>
            <person name="Ma Y.Z."/>
            <person name="Qiu Y.X."/>
        </authorList>
    </citation>
    <scope>NUCLEOTIDE SEQUENCE [LARGE SCALE GENOMIC DNA]</scope>
    <source>
        <strain evidence="2">Hangzhou</strain>
    </source>
</reference>
<dbReference type="PIRSF" id="PIRSF002703">
    <property type="entry name" value="Thaumatin"/>
    <property type="match status" value="1"/>
</dbReference>
<feature type="disulfide bond" evidence="1">
    <location>
        <begin position="27"/>
        <end position="42"/>
    </location>
</feature>
<dbReference type="EMBL" id="JBBPBK010000006">
    <property type="protein sequence ID" value="KAK9282640.1"/>
    <property type="molecule type" value="Genomic_DNA"/>
</dbReference>
<dbReference type="FunFam" id="2.60.110.10:FF:000013">
    <property type="entry name" value="Pathogenesis-related thaumatin superfamily protein"/>
    <property type="match status" value="1"/>
</dbReference>
<dbReference type="AlphaFoldDB" id="A0AAP0X1Z9"/>
<keyword evidence="3" id="KW-1185">Reference proteome</keyword>
<sequence>MPISITPTGGSGSCNTVSCLADLNHNCPAGLQVTKNGQVVGCNSACLAYNEPEYCCSGAYSSPNMCKPTSYSRFFKNSCPTAYSYAYDDPASLATCRGANYMINFC</sequence>
<accession>A0AAP0X1Z9</accession>
<comment type="caution">
    <text evidence="2">The sequence shown here is derived from an EMBL/GenBank/DDBJ whole genome shotgun (WGS) entry which is preliminary data.</text>
</comment>
<dbReference type="InterPro" id="IPR001938">
    <property type="entry name" value="Thaumatin"/>
</dbReference>
<protein>
    <recommendedName>
        <fullName evidence="4">Thaumatin-like protein</fullName>
    </recommendedName>
</protein>
<evidence type="ECO:0000313" key="2">
    <source>
        <dbReference type="EMBL" id="KAK9282640.1"/>
    </source>
</evidence>
<name>A0AAP0X1Z9_LIQFO</name>
<dbReference type="PROSITE" id="PS51367">
    <property type="entry name" value="THAUMATIN_2"/>
    <property type="match status" value="1"/>
</dbReference>
<evidence type="ECO:0000313" key="3">
    <source>
        <dbReference type="Proteomes" id="UP001415857"/>
    </source>
</evidence>
<proteinExistence type="predicted"/>